<dbReference type="EMBL" id="PYGD01000001">
    <property type="protein sequence ID" value="PSK93874.1"/>
    <property type="molecule type" value="Genomic_DNA"/>
</dbReference>
<feature type="domain" description="PKD" evidence="2">
    <location>
        <begin position="388"/>
        <end position="436"/>
    </location>
</feature>
<keyword evidence="1" id="KW-0732">Signal</keyword>
<dbReference type="InterPro" id="IPR026341">
    <property type="entry name" value="T9SS_type_B"/>
</dbReference>
<dbReference type="NCBIfam" id="TIGR04131">
    <property type="entry name" value="Bac_Flav_CTERM"/>
    <property type="match status" value="1"/>
</dbReference>
<feature type="domain" description="PKD" evidence="2">
    <location>
        <begin position="549"/>
        <end position="586"/>
    </location>
</feature>
<dbReference type="Pfam" id="PF18911">
    <property type="entry name" value="PKD_4"/>
    <property type="match status" value="2"/>
</dbReference>
<evidence type="ECO:0000256" key="1">
    <source>
        <dbReference type="SAM" id="SignalP"/>
    </source>
</evidence>
<keyword evidence="4" id="KW-1185">Reference proteome</keyword>
<evidence type="ECO:0000313" key="4">
    <source>
        <dbReference type="Proteomes" id="UP000240572"/>
    </source>
</evidence>
<evidence type="ECO:0000313" key="3">
    <source>
        <dbReference type="EMBL" id="PSK93874.1"/>
    </source>
</evidence>
<reference evidence="3 4" key="1">
    <citation type="submission" date="2018-03" db="EMBL/GenBank/DDBJ databases">
        <title>Genomic Encyclopedia of Type Strains, Phase III (KMG-III): the genomes of soil and plant-associated and newly described type strains.</title>
        <authorList>
            <person name="Whitman W."/>
        </authorList>
    </citation>
    <scope>NUCLEOTIDE SEQUENCE [LARGE SCALE GENOMIC DNA]</scope>
    <source>
        <strain evidence="3 4">CGMCC 1.12700</strain>
    </source>
</reference>
<feature type="chain" id="PRO_5015194351" evidence="1">
    <location>
        <begin position="32"/>
        <end position="770"/>
    </location>
</feature>
<name>A0A2P8D9H7_9BACT</name>
<dbReference type="InterPro" id="IPR035986">
    <property type="entry name" value="PKD_dom_sf"/>
</dbReference>
<dbReference type="PROSITE" id="PS50093">
    <property type="entry name" value="PKD"/>
    <property type="match status" value="3"/>
</dbReference>
<sequence length="770" mass="82623">MKNNLLFYAGRLSGALLLCLFLFLSTGQGHAQIASPCDANPFCSDSSYNFPNTISGNIPNTVDSGCLGSAPAPIWYWMQIGTAGTMQLTLSQTNAAGTGIDIDFAMYGPFTSLATGCAAILAGAAPIQCSYNGSFTETLGLGMPGGWGTGASTPPAAVVGQVYIVLMTNYYASVNPANALGSISFSQTAGTGSADCAIVCGLSATNNGPFCLGHNVNLSGQNTDTTQTFTYYWTGPGGFAVTGKNVVANPAQAGSFTYNLTAVSQQGDTCRATTEVIIHPLPNVTLVDPNDKVLCNVPSTTFALANASTSDTFQWYFNNVPIAGATGTSITATETGTYTVVGRSEFGCQDSSTVHLTINHTDVDFDYKFTPACDQDTVRLTNHSEAGSYLWKFGDGLTDTVTNPMHIYQNQDVYPITLVVQDLDGCVDSLTKFVNVNHPLIASFTMSADSLCQTDATPVQFTNTSTGFYAGSHWDFGDGATSTLQNPTHVYSLSGTHQVRLVINDTIICYDTAYKNIYIDSLPFIHMVTDKHAICVGEEVNYQLDYLHPAVSVNWDFGDGVHWLQENATKHSYDRTGTFWTTATVSYPVCEAVMIRDSVVVNGFPTVYLGPDSVLCLDGPSITLADLGNAGNPATTWRWSTGATTSSIQVTHPGIYSVTATVNDCSTTDQVVVNKDCYTDIPNAFTPNGDGNNDYFYPRQLLSKGVTAFSMTVVNRWGQKVFETQNTDGRGWDGKFNEKEQPMGVYIYQIHVVLKNGRTEDYTGNVTLVR</sequence>
<dbReference type="InterPro" id="IPR022409">
    <property type="entry name" value="PKD/Chitinase_dom"/>
</dbReference>
<dbReference type="AlphaFoldDB" id="A0A2P8D9H7"/>
<dbReference type="SMART" id="SM00089">
    <property type="entry name" value="PKD"/>
    <property type="match status" value="3"/>
</dbReference>
<dbReference type="CDD" id="cd00146">
    <property type="entry name" value="PKD"/>
    <property type="match status" value="2"/>
</dbReference>
<organism evidence="3 4">
    <name type="scientific">Taibaiella chishuiensis</name>
    <dbReference type="NCBI Taxonomy" id="1434707"/>
    <lineage>
        <taxon>Bacteria</taxon>
        <taxon>Pseudomonadati</taxon>
        <taxon>Bacteroidota</taxon>
        <taxon>Chitinophagia</taxon>
        <taxon>Chitinophagales</taxon>
        <taxon>Chitinophagaceae</taxon>
        <taxon>Taibaiella</taxon>
    </lineage>
</organism>
<gene>
    <name evidence="3" type="ORF">B0I18_10122</name>
</gene>
<dbReference type="SUPFAM" id="SSF49299">
    <property type="entry name" value="PKD domain"/>
    <property type="match status" value="4"/>
</dbReference>
<comment type="caution">
    <text evidence="3">The sequence shown here is derived from an EMBL/GenBank/DDBJ whole genome shotgun (WGS) entry which is preliminary data.</text>
</comment>
<dbReference type="OrthoDB" id="1490014at2"/>
<dbReference type="InterPro" id="IPR000601">
    <property type="entry name" value="PKD_dom"/>
</dbReference>
<proteinExistence type="predicted"/>
<feature type="signal peptide" evidence="1">
    <location>
        <begin position="1"/>
        <end position="31"/>
    </location>
</feature>
<accession>A0A2P8D9H7</accession>
<dbReference type="Proteomes" id="UP000240572">
    <property type="component" value="Unassembled WGS sequence"/>
</dbReference>
<evidence type="ECO:0000259" key="2">
    <source>
        <dbReference type="PROSITE" id="PS50093"/>
    </source>
</evidence>
<protein>
    <submittedName>
        <fullName evidence="3">Gliding motility-associated-like protein</fullName>
    </submittedName>
</protein>
<dbReference type="InterPro" id="IPR013783">
    <property type="entry name" value="Ig-like_fold"/>
</dbReference>
<dbReference type="Gene3D" id="2.60.40.10">
    <property type="entry name" value="Immunoglobulins"/>
    <property type="match status" value="5"/>
</dbReference>
<dbReference type="Pfam" id="PF13585">
    <property type="entry name" value="CHU_C"/>
    <property type="match status" value="1"/>
</dbReference>
<dbReference type="RefSeq" id="WP_106520620.1">
    <property type="nucleotide sequence ID" value="NZ_PYGD01000001.1"/>
</dbReference>
<feature type="domain" description="PKD" evidence="2">
    <location>
        <begin position="459"/>
        <end position="507"/>
    </location>
</feature>